<feature type="compositionally biased region" description="Pro residues" evidence="1">
    <location>
        <begin position="406"/>
        <end position="429"/>
    </location>
</feature>
<dbReference type="EMBL" id="JASPKY010000649">
    <property type="protein sequence ID" value="KAK9687338.1"/>
    <property type="molecule type" value="Genomic_DNA"/>
</dbReference>
<evidence type="ECO:0000313" key="3">
    <source>
        <dbReference type="Proteomes" id="UP001458880"/>
    </source>
</evidence>
<feature type="region of interest" description="Disordered" evidence="1">
    <location>
        <begin position="395"/>
        <end position="443"/>
    </location>
</feature>
<feature type="compositionally biased region" description="Basic residues" evidence="1">
    <location>
        <begin position="297"/>
        <end position="318"/>
    </location>
</feature>
<reference evidence="2 3" key="1">
    <citation type="journal article" date="2024" name="BMC Genomics">
        <title>De novo assembly and annotation of Popillia japonica's genome with initial clues to its potential as an invasive pest.</title>
        <authorList>
            <person name="Cucini C."/>
            <person name="Boschi S."/>
            <person name="Funari R."/>
            <person name="Cardaioli E."/>
            <person name="Iannotti N."/>
            <person name="Marturano G."/>
            <person name="Paoli F."/>
            <person name="Bruttini M."/>
            <person name="Carapelli A."/>
            <person name="Frati F."/>
            <person name="Nardi F."/>
        </authorList>
    </citation>
    <scope>NUCLEOTIDE SEQUENCE [LARGE SCALE GENOMIC DNA]</scope>
    <source>
        <strain evidence="2">DMR45628</strain>
    </source>
</reference>
<feature type="compositionally biased region" description="Polar residues" evidence="1">
    <location>
        <begin position="48"/>
        <end position="87"/>
    </location>
</feature>
<gene>
    <name evidence="2" type="ORF">QE152_g36519</name>
</gene>
<dbReference type="AlphaFoldDB" id="A0AAW1IDB2"/>
<feature type="compositionally biased region" description="Basic and acidic residues" evidence="1">
    <location>
        <begin position="257"/>
        <end position="266"/>
    </location>
</feature>
<feature type="region of interest" description="Disordered" evidence="1">
    <location>
        <begin position="44"/>
        <end position="92"/>
    </location>
</feature>
<protein>
    <submittedName>
        <fullName evidence="2">Uncharacterized protein</fullName>
    </submittedName>
</protein>
<feature type="region of interest" description="Disordered" evidence="1">
    <location>
        <begin position="280"/>
        <end position="344"/>
    </location>
</feature>
<name>A0AAW1IDB2_POPJA</name>
<dbReference type="Proteomes" id="UP001458880">
    <property type="component" value="Unassembled WGS sequence"/>
</dbReference>
<keyword evidence="3" id="KW-1185">Reference proteome</keyword>
<feature type="compositionally biased region" description="Basic and acidic residues" evidence="1">
    <location>
        <begin position="208"/>
        <end position="228"/>
    </location>
</feature>
<accession>A0AAW1IDB2</accession>
<organism evidence="2 3">
    <name type="scientific">Popillia japonica</name>
    <name type="common">Japanese beetle</name>
    <dbReference type="NCBI Taxonomy" id="7064"/>
    <lineage>
        <taxon>Eukaryota</taxon>
        <taxon>Metazoa</taxon>
        <taxon>Ecdysozoa</taxon>
        <taxon>Arthropoda</taxon>
        <taxon>Hexapoda</taxon>
        <taxon>Insecta</taxon>
        <taxon>Pterygota</taxon>
        <taxon>Neoptera</taxon>
        <taxon>Endopterygota</taxon>
        <taxon>Coleoptera</taxon>
        <taxon>Polyphaga</taxon>
        <taxon>Scarabaeiformia</taxon>
        <taxon>Scarabaeidae</taxon>
        <taxon>Rutelinae</taxon>
        <taxon>Popillia</taxon>
    </lineage>
</organism>
<evidence type="ECO:0000313" key="2">
    <source>
        <dbReference type="EMBL" id="KAK9687338.1"/>
    </source>
</evidence>
<feature type="region of interest" description="Disordered" evidence="1">
    <location>
        <begin position="1"/>
        <end position="22"/>
    </location>
</feature>
<evidence type="ECO:0000256" key="1">
    <source>
        <dbReference type="SAM" id="MobiDB-lite"/>
    </source>
</evidence>
<sequence length="443" mass="47768">MSFFLETPTTSQRETVTPPAPQILEDDELIAGLLNTFHRGVAAGAAKANTSPPGAKANTSSPDAKANTSSPGAKANTSSPGTRTNTASPPPTVDQLAEALRMLTQVTLPPRPEPPRPFGGTLSEDPLVYLARLEAHTKGRTIHTPEDVDDLVRPYLTGEATTSSLCQQAASTLPAIRPRLGGGRIGKPHRGTDDGPVLFRHRPSQSQDHGRPRGPLREVDGPLREKEACSQTVWSSRTSGTSQDSRTHQINWNRKANHPDHPDRQSSGRTLTKMLVLPGIPSQPRLSAAASWVPRPPTKHRRPRRGKSKRPLHGKHGNGPHYHSSTNPDSHHPSSSRRPGGPRTNREVLAQIDSAASQNLVKPGWTSGTTSKVIVSRLRADIILVTSQTESCQVRNTLNRGAHQSPIPPTPDPGKTYQPPPPSPRPAPARPKTTWKCIGTHSV</sequence>
<feature type="compositionally biased region" description="Polar residues" evidence="1">
    <location>
        <begin position="229"/>
        <end position="254"/>
    </location>
</feature>
<proteinExistence type="predicted"/>
<comment type="caution">
    <text evidence="2">The sequence shown here is derived from an EMBL/GenBank/DDBJ whole genome shotgun (WGS) entry which is preliminary data.</text>
</comment>
<feature type="region of interest" description="Disordered" evidence="1">
    <location>
        <begin position="177"/>
        <end position="268"/>
    </location>
</feature>